<gene>
    <name evidence="1" type="ORF">B0I35DRAFT_431993</name>
</gene>
<dbReference type="AlphaFoldDB" id="A0A8K0SM12"/>
<proteinExistence type="predicted"/>
<comment type="caution">
    <text evidence="1">The sequence shown here is derived from an EMBL/GenBank/DDBJ whole genome shotgun (WGS) entry which is preliminary data.</text>
</comment>
<evidence type="ECO:0000313" key="1">
    <source>
        <dbReference type="EMBL" id="KAH7318391.1"/>
    </source>
</evidence>
<reference evidence="1" key="1">
    <citation type="journal article" date="2021" name="Nat. Commun.">
        <title>Genetic determinants of endophytism in the Arabidopsis root mycobiome.</title>
        <authorList>
            <person name="Mesny F."/>
            <person name="Miyauchi S."/>
            <person name="Thiergart T."/>
            <person name="Pickel B."/>
            <person name="Atanasova L."/>
            <person name="Karlsson M."/>
            <person name="Huettel B."/>
            <person name="Barry K.W."/>
            <person name="Haridas S."/>
            <person name="Chen C."/>
            <person name="Bauer D."/>
            <person name="Andreopoulos W."/>
            <person name="Pangilinan J."/>
            <person name="LaButti K."/>
            <person name="Riley R."/>
            <person name="Lipzen A."/>
            <person name="Clum A."/>
            <person name="Drula E."/>
            <person name="Henrissat B."/>
            <person name="Kohler A."/>
            <person name="Grigoriev I.V."/>
            <person name="Martin F.M."/>
            <person name="Hacquard S."/>
        </authorList>
    </citation>
    <scope>NUCLEOTIDE SEQUENCE</scope>
    <source>
        <strain evidence="1">MPI-CAGE-CH-0235</strain>
    </source>
</reference>
<protein>
    <submittedName>
        <fullName evidence="1">Uncharacterized protein</fullName>
    </submittedName>
</protein>
<accession>A0A8K0SM12</accession>
<evidence type="ECO:0000313" key="2">
    <source>
        <dbReference type="Proteomes" id="UP000813444"/>
    </source>
</evidence>
<keyword evidence="2" id="KW-1185">Reference proteome</keyword>
<organism evidence="1 2">
    <name type="scientific">Stachybotrys elegans</name>
    <dbReference type="NCBI Taxonomy" id="80388"/>
    <lineage>
        <taxon>Eukaryota</taxon>
        <taxon>Fungi</taxon>
        <taxon>Dikarya</taxon>
        <taxon>Ascomycota</taxon>
        <taxon>Pezizomycotina</taxon>
        <taxon>Sordariomycetes</taxon>
        <taxon>Hypocreomycetidae</taxon>
        <taxon>Hypocreales</taxon>
        <taxon>Stachybotryaceae</taxon>
        <taxon>Stachybotrys</taxon>
    </lineage>
</organism>
<name>A0A8K0SM12_9HYPO</name>
<dbReference type="EMBL" id="JAGPNK010000007">
    <property type="protein sequence ID" value="KAH7318391.1"/>
    <property type="molecule type" value="Genomic_DNA"/>
</dbReference>
<dbReference type="Proteomes" id="UP000813444">
    <property type="component" value="Unassembled WGS sequence"/>
</dbReference>
<sequence length="107" mass="12097">MSERMQIRVFVQLGRMIWPWSLLSRALGLLFLLAMESRRLVQRELGASPEGYAQSHQTIAPDSSLGPVRAHRGCHCYIPDDTDGLWSQGVGFGVTRQEWQTIQSTKP</sequence>